<organism evidence="2 3">
    <name type="scientific">Frigoriglobus tundricola</name>
    <dbReference type="NCBI Taxonomy" id="2774151"/>
    <lineage>
        <taxon>Bacteria</taxon>
        <taxon>Pseudomonadati</taxon>
        <taxon>Planctomycetota</taxon>
        <taxon>Planctomycetia</taxon>
        <taxon>Gemmatales</taxon>
        <taxon>Gemmataceae</taxon>
        <taxon>Frigoriglobus</taxon>
    </lineage>
</organism>
<gene>
    <name evidence="2" type="ORF">FTUN_2813</name>
</gene>
<name>A0A6M5YPU7_9BACT</name>
<dbReference type="KEGG" id="ftj:FTUN_2813"/>
<dbReference type="Proteomes" id="UP000503447">
    <property type="component" value="Chromosome"/>
</dbReference>
<reference evidence="3" key="1">
    <citation type="submission" date="2020-05" db="EMBL/GenBank/DDBJ databases">
        <title>Frigoriglobus tundricola gen. nov., sp. nov., a psychrotolerant cellulolytic planctomycete of the family Gemmataceae with two divergent copies of 16S rRNA gene.</title>
        <authorList>
            <person name="Kulichevskaya I.S."/>
            <person name="Ivanova A.A."/>
            <person name="Naumoff D.G."/>
            <person name="Beletsky A.V."/>
            <person name="Rijpstra W.I.C."/>
            <person name="Sinninghe Damste J.S."/>
            <person name="Mardanov A.V."/>
            <person name="Ravin N.V."/>
            <person name="Dedysh S.N."/>
        </authorList>
    </citation>
    <scope>NUCLEOTIDE SEQUENCE [LARGE SCALE GENOMIC DNA]</scope>
    <source>
        <strain evidence="3">PL17</strain>
    </source>
</reference>
<dbReference type="EMBL" id="CP053452">
    <property type="protein sequence ID" value="QJW95271.1"/>
    <property type="molecule type" value="Genomic_DNA"/>
</dbReference>
<evidence type="ECO:0000256" key="1">
    <source>
        <dbReference type="SAM" id="MobiDB-lite"/>
    </source>
</evidence>
<proteinExistence type="predicted"/>
<sequence>MGVLPDDSPPPHGPARGIVDNGDLFVEVFGTSRQRPEPPFRPW</sequence>
<accession>A0A6M5YPU7</accession>
<keyword evidence="3" id="KW-1185">Reference proteome</keyword>
<feature type="region of interest" description="Disordered" evidence="1">
    <location>
        <begin position="1"/>
        <end position="21"/>
    </location>
</feature>
<protein>
    <submittedName>
        <fullName evidence="2">Uncharacterized protein</fullName>
    </submittedName>
</protein>
<dbReference type="AlphaFoldDB" id="A0A6M5YPU7"/>
<evidence type="ECO:0000313" key="3">
    <source>
        <dbReference type="Proteomes" id="UP000503447"/>
    </source>
</evidence>
<evidence type="ECO:0000313" key="2">
    <source>
        <dbReference type="EMBL" id="QJW95271.1"/>
    </source>
</evidence>